<evidence type="ECO:0000313" key="1">
    <source>
        <dbReference type="EMBL" id="MBB4134632.1"/>
    </source>
</evidence>
<proteinExistence type="predicted"/>
<dbReference type="Proteomes" id="UP000551501">
    <property type="component" value="Unassembled WGS sequence"/>
</dbReference>
<keyword evidence="2" id="KW-1185">Reference proteome</keyword>
<reference evidence="1 2" key="1">
    <citation type="submission" date="2020-08" db="EMBL/GenBank/DDBJ databases">
        <title>Sequencing the genomes of 1000 actinobacteria strains.</title>
        <authorList>
            <person name="Klenk H.-P."/>
        </authorList>
    </citation>
    <scope>NUCLEOTIDE SEQUENCE [LARGE SCALE GENOMIC DNA]</scope>
    <source>
        <strain evidence="1 2">DSM 45298</strain>
    </source>
</reference>
<dbReference type="EMBL" id="JACIFP010000001">
    <property type="protein sequence ID" value="MBB4134632.1"/>
    <property type="molecule type" value="Genomic_DNA"/>
</dbReference>
<protein>
    <submittedName>
        <fullName evidence="1">Uncharacterized protein</fullName>
    </submittedName>
</protein>
<dbReference type="AlphaFoldDB" id="A0A840ESH2"/>
<sequence length="131" mass="15388">MADIYKWKRFSKRDEGRSLALSKDERAAIRSDMLRDPKTPAHVKEKLLHEDRMEFEGRRNRRRPVVSVQERVDAFYAEHVPEIDPPIVVMDRDADPDVVVDWYCSDGQVAVHRAVFGVVDAESRPFYFRSR</sequence>
<accession>A0A840ESH2</accession>
<evidence type="ECO:0000313" key="2">
    <source>
        <dbReference type="Proteomes" id="UP000551501"/>
    </source>
</evidence>
<dbReference type="RefSeq" id="WP_183369778.1">
    <property type="nucleotide sequence ID" value="NZ_BAABHL010000049.1"/>
</dbReference>
<organism evidence="1 2">
    <name type="scientific">Gordonia humi</name>
    <dbReference type="NCBI Taxonomy" id="686429"/>
    <lineage>
        <taxon>Bacteria</taxon>
        <taxon>Bacillati</taxon>
        <taxon>Actinomycetota</taxon>
        <taxon>Actinomycetes</taxon>
        <taxon>Mycobacteriales</taxon>
        <taxon>Gordoniaceae</taxon>
        <taxon>Gordonia</taxon>
    </lineage>
</organism>
<gene>
    <name evidence="1" type="ORF">BKA16_001184</name>
</gene>
<comment type="caution">
    <text evidence="1">The sequence shown here is derived from an EMBL/GenBank/DDBJ whole genome shotgun (WGS) entry which is preliminary data.</text>
</comment>
<name>A0A840ESH2_9ACTN</name>